<feature type="chain" id="PRO_5002163132" evidence="1">
    <location>
        <begin position="19"/>
        <end position="244"/>
    </location>
</feature>
<reference evidence="3" key="2">
    <citation type="submission" date="2015-01" db="EMBL/GenBank/DDBJ databases">
        <title>Evolutionary Origins and Diversification of the Mycorrhizal Mutualists.</title>
        <authorList>
            <consortium name="DOE Joint Genome Institute"/>
            <consortium name="Mycorrhizal Genomics Consortium"/>
            <person name="Kohler A."/>
            <person name="Kuo A."/>
            <person name="Nagy L.G."/>
            <person name="Floudas D."/>
            <person name="Copeland A."/>
            <person name="Barry K.W."/>
            <person name="Cichocki N."/>
            <person name="Veneault-Fourrey C."/>
            <person name="LaButti K."/>
            <person name="Lindquist E.A."/>
            <person name="Lipzen A."/>
            <person name="Lundell T."/>
            <person name="Morin E."/>
            <person name="Murat C."/>
            <person name="Riley R."/>
            <person name="Ohm R."/>
            <person name="Sun H."/>
            <person name="Tunlid A."/>
            <person name="Henrissat B."/>
            <person name="Grigoriev I.V."/>
            <person name="Hibbett D.S."/>
            <person name="Martin F."/>
        </authorList>
    </citation>
    <scope>NUCLEOTIDE SEQUENCE [LARGE SCALE GENOMIC DNA]</scope>
    <source>
        <strain evidence="3">Zn</strain>
    </source>
</reference>
<accession>A0A0C3DAF9</accession>
<protein>
    <submittedName>
        <fullName evidence="2">Uncharacterized protein</fullName>
    </submittedName>
</protein>
<feature type="signal peptide" evidence="1">
    <location>
        <begin position="1"/>
        <end position="18"/>
    </location>
</feature>
<sequence length="244" mass="26335">MLLISLLVACAVFGLGLATGQVVQTELEESVVQELLQCINLLPTGYRVYVDVDGNVVVIPAGQRAIDLTGIDKGLLKCMQQVLGEMTVLAESSEFEDPSHQSALATGSADFAFLLANGAKGQRIQPGLDAGADAIINTTALVDRSEHRLTKRCAGYYGAYLDIYTGCSNADYVTQYFGGCINYMSSYASVFFWNPDTCNDMLTTIWPHHDCGQGNQVSFLVGVSSNSICYTRTTYSYTASPVSR</sequence>
<proteinExistence type="predicted"/>
<dbReference type="Proteomes" id="UP000054321">
    <property type="component" value="Unassembled WGS sequence"/>
</dbReference>
<dbReference type="OrthoDB" id="4863847at2759"/>
<organism evidence="2 3">
    <name type="scientific">Oidiodendron maius (strain Zn)</name>
    <dbReference type="NCBI Taxonomy" id="913774"/>
    <lineage>
        <taxon>Eukaryota</taxon>
        <taxon>Fungi</taxon>
        <taxon>Dikarya</taxon>
        <taxon>Ascomycota</taxon>
        <taxon>Pezizomycotina</taxon>
        <taxon>Leotiomycetes</taxon>
        <taxon>Leotiomycetes incertae sedis</taxon>
        <taxon>Myxotrichaceae</taxon>
        <taxon>Oidiodendron</taxon>
    </lineage>
</organism>
<name>A0A0C3DAF9_OIDMZ</name>
<gene>
    <name evidence="2" type="ORF">OIDMADRAFT_23135</name>
</gene>
<dbReference type="InParanoid" id="A0A0C3DAF9"/>
<evidence type="ECO:0000313" key="2">
    <source>
        <dbReference type="EMBL" id="KIN08334.1"/>
    </source>
</evidence>
<evidence type="ECO:0000256" key="1">
    <source>
        <dbReference type="SAM" id="SignalP"/>
    </source>
</evidence>
<dbReference type="EMBL" id="KN832870">
    <property type="protein sequence ID" value="KIN08334.1"/>
    <property type="molecule type" value="Genomic_DNA"/>
</dbReference>
<keyword evidence="1" id="KW-0732">Signal</keyword>
<reference evidence="2 3" key="1">
    <citation type="submission" date="2014-04" db="EMBL/GenBank/DDBJ databases">
        <authorList>
            <consortium name="DOE Joint Genome Institute"/>
            <person name="Kuo A."/>
            <person name="Martino E."/>
            <person name="Perotto S."/>
            <person name="Kohler A."/>
            <person name="Nagy L.G."/>
            <person name="Floudas D."/>
            <person name="Copeland A."/>
            <person name="Barry K.W."/>
            <person name="Cichocki N."/>
            <person name="Veneault-Fourrey C."/>
            <person name="LaButti K."/>
            <person name="Lindquist E.A."/>
            <person name="Lipzen A."/>
            <person name="Lundell T."/>
            <person name="Morin E."/>
            <person name="Murat C."/>
            <person name="Sun H."/>
            <person name="Tunlid A."/>
            <person name="Henrissat B."/>
            <person name="Grigoriev I.V."/>
            <person name="Hibbett D.S."/>
            <person name="Martin F."/>
            <person name="Nordberg H.P."/>
            <person name="Cantor M.N."/>
            <person name="Hua S.X."/>
        </authorList>
    </citation>
    <scope>NUCLEOTIDE SEQUENCE [LARGE SCALE GENOMIC DNA]</scope>
    <source>
        <strain evidence="2 3">Zn</strain>
    </source>
</reference>
<dbReference type="HOGENOM" id="CLU_101839_0_0_1"/>
<evidence type="ECO:0000313" key="3">
    <source>
        <dbReference type="Proteomes" id="UP000054321"/>
    </source>
</evidence>
<keyword evidence="3" id="KW-1185">Reference proteome</keyword>
<dbReference type="AlphaFoldDB" id="A0A0C3DAF9"/>